<comment type="caution">
    <text evidence="1">The sequence shown here is derived from an EMBL/GenBank/DDBJ whole genome shotgun (WGS) entry which is preliminary data.</text>
</comment>
<dbReference type="Proteomes" id="UP001216253">
    <property type="component" value="Unassembled WGS sequence"/>
</dbReference>
<gene>
    <name evidence="1" type="ORF">PYV00_02595</name>
</gene>
<reference evidence="1 2" key="1">
    <citation type="submission" date="2023-03" db="EMBL/GenBank/DDBJ databases">
        <title>NovoSphingobium album sp. nov. isolated from polycyclic aromatic hydrocarbons- and heavy-metal polluted soil.</title>
        <authorList>
            <person name="Liu Z."/>
            <person name="Wang K."/>
        </authorList>
    </citation>
    <scope>NUCLEOTIDE SEQUENCE [LARGE SCALE GENOMIC DNA]</scope>
    <source>
        <strain evidence="1 2">H3SJ31-1</strain>
    </source>
</reference>
<sequence>MHARSAAVPSADHCYGIIMHHRLAWWLVEFPEPDAPPLRARKLSGRLTPALADWLRRETREPRLAGDVAALNPESRCWSGEFSCRPSRADAGIFDIDAHPWGAEAGELETRLARTMIDATLQPVPAGFISVFTALPPENQPVLAIRLSGYTCSTYELLTARHMPTYRPHSPWRDISADAVGDSGSDIIGWQSAATWIRPT</sequence>
<evidence type="ECO:0000313" key="1">
    <source>
        <dbReference type="EMBL" id="MDE8650604.1"/>
    </source>
</evidence>
<evidence type="ECO:0000313" key="2">
    <source>
        <dbReference type="Proteomes" id="UP001216253"/>
    </source>
</evidence>
<accession>A0ABT5WKN7</accession>
<keyword evidence="2" id="KW-1185">Reference proteome</keyword>
<protein>
    <submittedName>
        <fullName evidence="1">Uncharacterized protein</fullName>
    </submittedName>
</protein>
<proteinExistence type="predicted"/>
<dbReference type="EMBL" id="JARESE010000007">
    <property type="protein sequence ID" value="MDE8650604.1"/>
    <property type="molecule type" value="Genomic_DNA"/>
</dbReference>
<dbReference type="RefSeq" id="WP_275226686.1">
    <property type="nucleotide sequence ID" value="NZ_JARESE010000007.1"/>
</dbReference>
<name>A0ABT5WKN7_9SPHN</name>
<organism evidence="1 2">
    <name type="scientific">Novosphingobium album</name>
    <name type="common">ex Liu et al. 2023</name>
    <dbReference type="NCBI Taxonomy" id="3031130"/>
    <lineage>
        <taxon>Bacteria</taxon>
        <taxon>Pseudomonadati</taxon>
        <taxon>Pseudomonadota</taxon>
        <taxon>Alphaproteobacteria</taxon>
        <taxon>Sphingomonadales</taxon>
        <taxon>Sphingomonadaceae</taxon>
        <taxon>Novosphingobium</taxon>
    </lineage>
</organism>